<organism evidence="1 2">
    <name type="scientific">Lysinibacillus xylanilyticus</name>
    <dbReference type="NCBI Taxonomy" id="582475"/>
    <lineage>
        <taxon>Bacteria</taxon>
        <taxon>Bacillati</taxon>
        <taxon>Bacillota</taxon>
        <taxon>Bacilli</taxon>
        <taxon>Bacillales</taxon>
        <taxon>Bacillaceae</taxon>
        <taxon>Lysinibacillus</taxon>
    </lineage>
</organism>
<comment type="caution">
    <text evidence="1">The sequence shown here is derived from an EMBL/GenBank/DDBJ whole genome shotgun (WGS) entry which is preliminary data.</text>
</comment>
<name>A0ABV3W290_9BACI</name>
<gene>
    <name evidence="1" type="ORF">AB1300_19570</name>
</gene>
<dbReference type="EMBL" id="JBFRHK010000014">
    <property type="protein sequence ID" value="MEX3747312.1"/>
    <property type="molecule type" value="Genomic_DNA"/>
</dbReference>
<proteinExistence type="predicted"/>
<dbReference type="Proteomes" id="UP001558534">
    <property type="component" value="Unassembled WGS sequence"/>
</dbReference>
<dbReference type="RefSeq" id="WP_139114450.1">
    <property type="nucleotide sequence ID" value="NZ_JBFRHK010000014.1"/>
</dbReference>
<keyword evidence="2" id="KW-1185">Reference proteome</keyword>
<evidence type="ECO:0000313" key="1">
    <source>
        <dbReference type="EMBL" id="MEX3747312.1"/>
    </source>
</evidence>
<protein>
    <submittedName>
        <fullName evidence="1">Uncharacterized protein</fullName>
    </submittedName>
</protein>
<accession>A0ABV3W290</accession>
<evidence type="ECO:0000313" key="2">
    <source>
        <dbReference type="Proteomes" id="UP001558534"/>
    </source>
</evidence>
<sequence length="60" mass="6330">MSEKEKKSTEGNDKVVAQSFCSPIRSCCLYEGCLGTFVPLTGSTWILDHCGCKGGGGVIT</sequence>
<reference evidence="1 2" key="1">
    <citation type="submission" date="2024-07" db="EMBL/GenBank/DDBJ databases">
        <title>Characterization of a bacterium isolated from hydrolysated instant sea cucumber by whole-genome sequencing and metabolomics.</title>
        <authorList>
            <person name="Luo X."/>
            <person name="Zhang Z."/>
            <person name="Zheng Z."/>
            <person name="Zhang W."/>
            <person name="Ming T."/>
            <person name="Jiao L."/>
            <person name="Su X."/>
            <person name="Kong F."/>
            <person name="Xu J."/>
        </authorList>
    </citation>
    <scope>NUCLEOTIDE SEQUENCE [LARGE SCALE GENOMIC DNA]</scope>
    <source>
        <strain evidence="1 2">XL-2024</strain>
    </source>
</reference>